<feature type="transmembrane region" description="Helical" evidence="1">
    <location>
        <begin position="46"/>
        <end position="69"/>
    </location>
</feature>
<name>G4QKC9_GLANF</name>
<dbReference type="EMBL" id="CP003060">
    <property type="protein sequence ID" value="AEP29328.1"/>
    <property type="molecule type" value="Genomic_DNA"/>
</dbReference>
<dbReference type="STRING" id="1085623.GNIT_1201"/>
<protein>
    <recommendedName>
        <fullName evidence="4">DUF4381 domain-containing protein</fullName>
    </recommendedName>
</protein>
<gene>
    <name evidence="2" type="ordered locus">GNIT_1201</name>
</gene>
<sequence>MTSLTNDLINNILDVNAQANPGLEAALENLADVSLGQTPSIWPLAWGWWVVIVVAILALAGISWFVVAYTRKHKFQRKALKAVNNITNNEPQALVSLHAVLRRAVMHYFGSQEINSLQGGSWQQFLQDQAKHTKKIDDKSLAQLAQLESSLYTKVPSIHVDDAKQAVTLWIKHCLPPTATEISRSKPIRVNKQGVQHV</sequence>
<dbReference type="AlphaFoldDB" id="G4QKC9"/>
<dbReference type="InterPro" id="IPR025489">
    <property type="entry name" value="DUF4381"/>
</dbReference>
<evidence type="ECO:0000313" key="2">
    <source>
        <dbReference type="EMBL" id="AEP29328.1"/>
    </source>
</evidence>
<evidence type="ECO:0008006" key="4">
    <source>
        <dbReference type="Google" id="ProtNLM"/>
    </source>
</evidence>
<dbReference type="Proteomes" id="UP000009282">
    <property type="component" value="Chromosome"/>
</dbReference>
<keyword evidence="3" id="KW-1185">Reference proteome</keyword>
<organism evidence="2 3">
    <name type="scientific">Glaciecola nitratireducens (strain JCM 12485 / KCTC 12276 / FR1064)</name>
    <dbReference type="NCBI Taxonomy" id="1085623"/>
    <lineage>
        <taxon>Bacteria</taxon>
        <taxon>Pseudomonadati</taxon>
        <taxon>Pseudomonadota</taxon>
        <taxon>Gammaproteobacteria</taxon>
        <taxon>Alteromonadales</taxon>
        <taxon>Alteromonadaceae</taxon>
        <taxon>Brumicola</taxon>
    </lineage>
</organism>
<evidence type="ECO:0000313" key="3">
    <source>
        <dbReference type="Proteomes" id="UP000009282"/>
    </source>
</evidence>
<dbReference type="Pfam" id="PF14316">
    <property type="entry name" value="DUF4381"/>
    <property type="match status" value="1"/>
</dbReference>
<accession>G4QKC9</accession>
<proteinExistence type="predicted"/>
<dbReference type="HOGENOM" id="CLU_113195_0_1_6"/>
<keyword evidence="1" id="KW-1133">Transmembrane helix</keyword>
<keyword evidence="1" id="KW-0812">Transmembrane</keyword>
<dbReference type="RefSeq" id="WP_014108202.1">
    <property type="nucleotide sequence ID" value="NC_016041.1"/>
</dbReference>
<reference evidence="2 3" key="1">
    <citation type="journal article" date="2011" name="J. Bacteriol.">
        <title>Complete genome sequence of seawater bacterium Glaciecola nitratireducens FR1064T.</title>
        <authorList>
            <person name="Bian F."/>
            <person name="Qin Q.L."/>
            <person name="Xie B.B."/>
            <person name="Shu Y.L."/>
            <person name="Zhang X.Y."/>
            <person name="Yu Y."/>
            <person name="Chen B."/>
            <person name="Chen X.L."/>
            <person name="Zhou B.C."/>
            <person name="Zhang Y.Z."/>
        </authorList>
    </citation>
    <scope>NUCLEOTIDE SEQUENCE [LARGE SCALE GENOMIC DNA]</scope>
    <source>
        <strain evidence="3">JCM 12485 / KCTC 12276 / FR1064</strain>
    </source>
</reference>
<keyword evidence="1" id="KW-0472">Membrane</keyword>
<dbReference type="KEGG" id="gni:GNIT_1201"/>
<evidence type="ECO:0000256" key="1">
    <source>
        <dbReference type="SAM" id="Phobius"/>
    </source>
</evidence>